<keyword evidence="3 6" id="KW-0812">Transmembrane</keyword>
<reference evidence="8" key="1">
    <citation type="journal article" date="2021" name="PeerJ">
        <title>Extensive microbial diversity within the chicken gut microbiome revealed by metagenomics and culture.</title>
        <authorList>
            <person name="Gilroy R."/>
            <person name="Ravi A."/>
            <person name="Getino M."/>
            <person name="Pursley I."/>
            <person name="Horton D.L."/>
            <person name="Alikhan N.F."/>
            <person name="Baker D."/>
            <person name="Gharbi K."/>
            <person name="Hall N."/>
            <person name="Watson M."/>
            <person name="Adriaenssens E.M."/>
            <person name="Foster-Nyarko E."/>
            <person name="Jarju S."/>
            <person name="Secka A."/>
            <person name="Antonio M."/>
            <person name="Oren A."/>
            <person name="Chaudhuri R.R."/>
            <person name="La Ragione R."/>
            <person name="Hildebrand F."/>
            <person name="Pallen M.J."/>
        </authorList>
    </citation>
    <scope>NUCLEOTIDE SEQUENCE</scope>
    <source>
        <strain evidence="8">CHK183-1962</strain>
    </source>
</reference>
<accession>A0A9D1XFC8</accession>
<evidence type="ECO:0000256" key="6">
    <source>
        <dbReference type="SAM" id="Phobius"/>
    </source>
</evidence>
<evidence type="ECO:0000259" key="7">
    <source>
        <dbReference type="Pfam" id="PF10035"/>
    </source>
</evidence>
<feature type="transmembrane region" description="Helical" evidence="6">
    <location>
        <begin position="111"/>
        <end position="130"/>
    </location>
</feature>
<dbReference type="InterPro" id="IPR003740">
    <property type="entry name" value="YitT"/>
</dbReference>
<comment type="subcellular location">
    <subcellularLocation>
        <location evidence="1">Cell membrane</location>
        <topology evidence="1">Multi-pass membrane protein</topology>
    </subcellularLocation>
</comment>
<keyword evidence="2" id="KW-1003">Cell membrane</keyword>
<dbReference type="PANTHER" id="PTHR33545:SF5">
    <property type="entry name" value="UPF0750 MEMBRANE PROTEIN YITT"/>
    <property type="match status" value="1"/>
</dbReference>
<comment type="caution">
    <text evidence="8">The sequence shown here is derived from an EMBL/GenBank/DDBJ whole genome shotgun (WGS) entry which is preliminary data.</text>
</comment>
<evidence type="ECO:0000256" key="4">
    <source>
        <dbReference type="ARBA" id="ARBA00022989"/>
    </source>
</evidence>
<dbReference type="CDD" id="cd16380">
    <property type="entry name" value="YitT_C"/>
    <property type="match status" value="1"/>
</dbReference>
<evidence type="ECO:0000313" key="8">
    <source>
        <dbReference type="EMBL" id="HIX78111.1"/>
    </source>
</evidence>
<organism evidence="8 9">
    <name type="scientific">Candidatus Fusicatenibacter merdavium</name>
    <dbReference type="NCBI Taxonomy" id="2838600"/>
    <lineage>
        <taxon>Bacteria</taxon>
        <taxon>Bacillati</taxon>
        <taxon>Bacillota</taxon>
        <taxon>Clostridia</taxon>
        <taxon>Lachnospirales</taxon>
        <taxon>Lachnospiraceae</taxon>
        <taxon>Fusicatenibacter</taxon>
    </lineage>
</organism>
<keyword evidence="4 6" id="KW-1133">Transmembrane helix</keyword>
<proteinExistence type="predicted"/>
<evidence type="ECO:0000256" key="1">
    <source>
        <dbReference type="ARBA" id="ARBA00004651"/>
    </source>
</evidence>
<dbReference type="Proteomes" id="UP000886890">
    <property type="component" value="Unassembled WGS sequence"/>
</dbReference>
<dbReference type="PANTHER" id="PTHR33545">
    <property type="entry name" value="UPF0750 MEMBRANE PROTEIN YITT-RELATED"/>
    <property type="match status" value="1"/>
</dbReference>
<feature type="transmembrane region" description="Helical" evidence="6">
    <location>
        <begin position="80"/>
        <end position="99"/>
    </location>
</feature>
<feature type="domain" description="DUF2179" evidence="7">
    <location>
        <begin position="225"/>
        <end position="279"/>
    </location>
</feature>
<dbReference type="AlphaFoldDB" id="A0A9D1XFC8"/>
<protein>
    <submittedName>
        <fullName evidence="8">YitT family protein</fullName>
    </submittedName>
</protein>
<dbReference type="InterPro" id="IPR051461">
    <property type="entry name" value="UPF0750_membrane"/>
</dbReference>
<dbReference type="Gene3D" id="3.30.70.120">
    <property type="match status" value="1"/>
</dbReference>
<dbReference type="PIRSF" id="PIRSF006483">
    <property type="entry name" value="Membrane_protein_YitT"/>
    <property type="match status" value="1"/>
</dbReference>
<dbReference type="Pfam" id="PF10035">
    <property type="entry name" value="DUF2179"/>
    <property type="match status" value="1"/>
</dbReference>
<evidence type="ECO:0000256" key="5">
    <source>
        <dbReference type="ARBA" id="ARBA00023136"/>
    </source>
</evidence>
<dbReference type="EMBL" id="DXEK01000181">
    <property type="protein sequence ID" value="HIX78111.1"/>
    <property type="molecule type" value="Genomic_DNA"/>
</dbReference>
<dbReference type="InterPro" id="IPR019264">
    <property type="entry name" value="DUF2179"/>
</dbReference>
<sequence>MKAKKETILSLKTLPWILLGNTVYALGIVMFVLPSGLITGGTTGLALFAEYFLHIPVSVFVFLMNLCMFLLGAAVLGMKFALTTLVSSFYYPIILGIFQRIPALPNLTREPMLAAVFGGLMIGFGIGSVIRAGASTGGMDIPPLILKKKFGLPVSVMLYVFDVTILILQMVFSDKEQILYGILLVMIYTVVLDKVLLIGTSQTQVKIISKKYMEINEKIIHELDRGSTLIHATTGYMKQEQPMVMTVISNRELGTLNRLVMETDPQAFMVVGNVNEVKGRGFTQEKVYREEKM</sequence>
<evidence type="ECO:0000256" key="3">
    <source>
        <dbReference type="ARBA" id="ARBA00022692"/>
    </source>
</evidence>
<dbReference type="Pfam" id="PF02588">
    <property type="entry name" value="YitT_membrane"/>
    <property type="match status" value="1"/>
</dbReference>
<keyword evidence="5 6" id="KW-0472">Membrane</keyword>
<feature type="transmembrane region" description="Helical" evidence="6">
    <location>
        <begin position="51"/>
        <end position="73"/>
    </location>
</feature>
<dbReference type="InterPro" id="IPR015867">
    <property type="entry name" value="N-reg_PII/ATP_PRibTrfase_C"/>
</dbReference>
<evidence type="ECO:0000256" key="2">
    <source>
        <dbReference type="ARBA" id="ARBA00022475"/>
    </source>
</evidence>
<feature type="transmembrane region" description="Helical" evidence="6">
    <location>
        <begin position="150"/>
        <end position="172"/>
    </location>
</feature>
<feature type="transmembrane region" description="Helical" evidence="6">
    <location>
        <begin position="16"/>
        <end position="39"/>
    </location>
</feature>
<gene>
    <name evidence="8" type="ORF">H9734_11045</name>
</gene>
<feature type="transmembrane region" description="Helical" evidence="6">
    <location>
        <begin position="178"/>
        <end position="197"/>
    </location>
</feature>
<reference evidence="8" key="2">
    <citation type="submission" date="2021-04" db="EMBL/GenBank/DDBJ databases">
        <authorList>
            <person name="Gilroy R."/>
        </authorList>
    </citation>
    <scope>NUCLEOTIDE SEQUENCE</scope>
    <source>
        <strain evidence="8">CHK183-1962</strain>
    </source>
</reference>
<dbReference type="GO" id="GO:0005886">
    <property type="term" value="C:plasma membrane"/>
    <property type="evidence" value="ECO:0007669"/>
    <property type="project" value="UniProtKB-SubCell"/>
</dbReference>
<name>A0A9D1XFC8_9FIRM</name>
<evidence type="ECO:0000313" key="9">
    <source>
        <dbReference type="Proteomes" id="UP000886890"/>
    </source>
</evidence>